<dbReference type="RefSeq" id="WP_347607131.1">
    <property type="nucleotide sequence ID" value="NZ_JBDPZC010000001.1"/>
</dbReference>
<evidence type="ECO:0000259" key="5">
    <source>
        <dbReference type="Pfam" id="PF03067"/>
    </source>
</evidence>
<dbReference type="EMBL" id="JBDPZC010000001">
    <property type="protein sequence ID" value="MEO3712229.1"/>
    <property type="molecule type" value="Genomic_DNA"/>
</dbReference>
<feature type="signal peptide" evidence="4">
    <location>
        <begin position="1"/>
        <end position="22"/>
    </location>
</feature>
<dbReference type="NCBIfam" id="NF009690">
    <property type="entry name" value="PRK13211.1"/>
    <property type="match status" value="1"/>
</dbReference>
<dbReference type="Pfam" id="PF03067">
    <property type="entry name" value="LPMO_10"/>
    <property type="match status" value="1"/>
</dbReference>
<name>A0ABV0GB86_9BURK</name>
<keyword evidence="1" id="KW-0964">Secreted</keyword>
<evidence type="ECO:0000313" key="9">
    <source>
        <dbReference type="Proteomes" id="UP001462640"/>
    </source>
</evidence>
<dbReference type="Gene3D" id="3.30.70.2150">
    <property type="match status" value="1"/>
</dbReference>
<dbReference type="InterPro" id="IPR051024">
    <property type="entry name" value="GlcNAc_Chitin_IntDeg"/>
</dbReference>
<dbReference type="CDD" id="cd21177">
    <property type="entry name" value="LPMO_AA10"/>
    <property type="match status" value="1"/>
</dbReference>
<keyword evidence="9" id="KW-1185">Reference proteome</keyword>
<dbReference type="InterPro" id="IPR054063">
    <property type="entry name" value="GbpA_D3"/>
</dbReference>
<evidence type="ECO:0000259" key="6">
    <source>
        <dbReference type="Pfam" id="PF18416"/>
    </source>
</evidence>
<dbReference type="Gene3D" id="2.60.40.2550">
    <property type="match status" value="1"/>
</dbReference>
<keyword evidence="3 4" id="KW-0732">Signal</keyword>
<keyword evidence="2" id="KW-0147">Chitin-binding</keyword>
<evidence type="ECO:0000259" key="7">
    <source>
        <dbReference type="Pfam" id="PF21868"/>
    </source>
</evidence>
<dbReference type="Gene3D" id="2.70.50.50">
    <property type="entry name" value="chitin-binding protein cbp21"/>
    <property type="match status" value="1"/>
</dbReference>
<dbReference type="Pfam" id="PF21868">
    <property type="entry name" value="GbpA_D3"/>
    <property type="match status" value="1"/>
</dbReference>
<sequence>MRTSLWGSCFALCALLAVPLSAYPHGYVSSPESRSLLCKQGGNSNCGAIQYEPQSLEAPSGYPATGPADGRIASAGLTQFAELDEQTATRWTKRPMKSGLQNFTWTFTANHATRNWRYYITRADWNPNVKLSRASFESTPFCQVDGGGKQPPSPLTHSCNVPVRAGYQLVLAVWEIADTTNSFYNLLDLQFDGTPPVYSWSAKGTIYPSVDLAVGDKASTRVFDAAGEHPELSTRITIGSAADGAKTTWPYLLATRVNAEQSLLRAGQKAADGSINPAYGQNEVFARSDSPYTRVEIQIDKAPPPANDVLVSGLAAEYTIGSDGNLTLGFSVTAVGQLDVNATLFDAAGVARASANASLNNSGQSLSLPLSKPAAGSYQLVVKGTPKSGGAVVQKTYAVNLKAAGSTSYDHVFPTGLGSYKAGTRVLQNKNGKVYECRPSPYSGWCNIWSSSNNAYEPGVGAAWADAWIAR</sequence>
<evidence type="ECO:0000256" key="1">
    <source>
        <dbReference type="ARBA" id="ARBA00022525"/>
    </source>
</evidence>
<feature type="domain" description="Chitin-binding type-4" evidence="5">
    <location>
        <begin position="25"/>
        <end position="188"/>
    </location>
</feature>
<dbReference type="InterPro" id="IPR014756">
    <property type="entry name" value="Ig_E-set"/>
</dbReference>
<dbReference type="PANTHER" id="PTHR34823:SF1">
    <property type="entry name" value="CHITIN-BINDING TYPE-4 DOMAIN-CONTAINING PROTEIN"/>
    <property type="match status" value="1"/>
</dbReference>
<accession>A0ABV0GB86</accession>
<dbReference type="PANTHER" id="PTHR34823">
    <property type="entry name" value="GLCNAC-BINDING PROTEIN A"/>
    <property type="match status" value="1"/>
</dbReference>
<dbReference type="InterPro" id="IPR041029">
    <property type="entry name" value="GbpA_2"/>
</dbReference>
<comment type="caution">
    <text evidence="8">The sequence shown here is derived from an EMBL/GenBank/DDBJ whole genome shotgun (WGS) entry which is preliminary data.</text>
</comment>
<evidence type="ECO:0000256" key="2">
    <source>
        <dbReference type="ARBA" id="ARBA00022669"/>
    </source>
</evidence>
<dbReference type="SUPFAM" id="SSF81296">
    <property type="entry name" value="E set domains"/>
    <property type="match status" value="1"/>
</dbReference>
<gene>
    <name evidence="8" type="primary">gbpA</name>
    <name evidence="8" type="ORF">ABDJ40_05540</name>
</gene>
<evidence type="ECO:0000256" key="4">
    <source>
        <dbReference type="SAM" id="SignalP"/>
    </source>
</evidence>
<dbReference type="Pfam" id="PF18416">
    <property type="entry name" value="GbpA_2"/>
    <property type="match status" value="1"/>
</dbReference>
<organism evidence="8 9">
    <name type="scientific">Roseateles flavus</name>
    <dbReference type="NCBI Taxonomy" id="3149041"/>
    <lineage>
        <taxon>Bacteria</taxon>
        <taxon>Pseudomonadati</taxon>
        <taxon>Pseudomonadota</taxon>
        <taxon>Betaproteobacteria</taxon>
        <taxon>Burkholderiales</taxon>
        <taxon>Sphaerotilaceae</taxon>
        <taxon>Roseateles</taxon>
    </lineage>
</organism>
<protein>
    <submittedName>
        <fullName evidence="8">N-acetylglucosamine-binding protein GbpA</fullName>
    </submittedName>
</protein>
<feature type="domain" description="N-acetylglucosamine binding protein A" evidence="6">
    <location>
        <begin position="200"/>
        <end position="298"/>
    </location>
</feature>
<proteinExistence type="predicted"/>
<feature type="domain" description="GlcNAc-binding protein A third" evidence="7">
    <location>
        <begin position="308"/>
        <end position="399"/>
    </location>
</feature>
<evidence type="ECO:0000256" key="3">
    <source>
        <dbReference type="ARBA" id="ARBA00022729"/>
    </source>
</evidence>
<evidence type="ECO:0000313" key="8">
    <source>
        <dbReference type="EMBL" id="MEO3712229.1"/>
    </source>
</evidence>
<reference evidence="8 9" key="1">
    <citation type="submission" date="2024-05" db="EMBL/GenBank/DDBJ databases">
        <title>Roseateles sp. 2.12 16S ribosomal RNA gene Genome sequencing and assembly.</title>
        <authorList>
            <person name="Woo H."/>
        </authorList>
    </citation>
    <scope>NUCLEOTIDE SEQUENCE [LARGE SCALE GENOMIC DNA]</scope>
    <source>
        <strain evidence="8 9">2.12</strain>
    </source>
</reference>
<feature type="chain" id="PRO_5045727895" evidence="4">
    <location>
        <begin position="23"/>
        <end position="471"/>
    </location>
</feature>
<dbReference type="Proteomes" id="UP001462640">
    <property type="component" value="Unassembled WGS sequence"/>
</dbReference>
<dbReference type="InterPro" id="IPR004302">
    <property type="entry name" value="Cellulose/chitin-bd_N"/>
</dbReference>